<dbReference type="GeneID" id="78776644"/>
<organism evidence="2 3">
    <name type="scientific">Caenorhabditis remanei</name>
    <name type="common">Caenorhabditis vulgaris</name>
    <dbReference type="NCBI Taxonomy" id="31234"/>
    <lineage>
        <taxon>Eukaryota</taxon>
        <taxon>Metazoa</taxon>
        <taxon>Ecdysozoa</taxon>
        <taxon>Nematoda</taxon>
        <taxon>Chromadorea</taxon>
        <taxon>Rhabditida</taxon>
        <taxon>Rhabditina</taxon>
        <taxon>Rhabditomorpha</taxon>
        <taxon>Rhabditoidea</taxon>
        <taxon>Rhabditidae</taxon>
        <taxon>Peloderinae</taxon>
        <taxon>Caenorhabditis</taxon>
    </lineage>
</organism>
<feature type="transmembrane region" description="Helical" evidence="1">
    <location>
        <begin position="66"/>
        <end position="85"/>
    </location>
</feature>
<evidence type="ECO:0000256" key="1">
    <source>
        <dbReference type="SAM" id="Phobius"/>
    </source>
</evidence>
<sequence length="158" mass="18279">MHISMMVAFDVLFRAFGEKEFVGIALSGILHAVLYFLLLGLSPLTYWNFGKHFFNLLVWPDDPRQLVLEIGMAFAIGLMTIHMLINLVEKILRVVRIDWFLVVAIIHPATLIYLFPTKYTLHVFGVWFSAILISIKYEKRWLVATLGIVFVFLYANML</sequence>
<accession>A0A6A5G9E5</accession>
<comment type="caution">
    <text evidence="2">The sequence shown here is derived from an EMBL/GenBank/DDBJ whole genome shotgun (WGS) entry which is preliminary data.</text>
</comment>
<feature type="transmembrane region" description="Helical" evidence="1">
    <location>
        <begin position="140"/>
        <end position="157"/>
    </location>
</feature>
<reference evidence="2 3" key="1">
    <citation type="submission" date="2019-12" db="EMBL/GenBank/DDBJ databases">
        <title>Chromosome-level assembly of the Caenorhabditis remanei genome.</title>
        <authorList>
            <person name="Teterina A.A."/>
            <person name="Willis J.H."/>
            <person name="Phillips P.C."/>
        </authorList>
    </citation>
    <scope>NUCLEOTIDE SEQUENCE [LARGE SCALE GENOMIC DNA]</scope>
    <source>
        <strain evidence="2 3">PX506</strain>
        <tissue evidence="2">Whole organism</tissue>
    </source>
</reference>
<keyword evidence="1" id="KW-0472">Membrane</keyword>
<name>A0A6A5G9E5_CAERE</name>
<evidence type="ECO:0000313" key="3">
    <source>
        <dbReference type="Proteomes" id="UP000483820"/>
    </source>
</evidence>
<gene>
    <name evidence="2" type="ORF">GCK72_018194</name>
</gene>
<proteinExistence type="predicted"/>
<dbReference type="AlphaFoldDB" id="A0A6A5G9E5"/>
<keyword evidence="1" id="KW-1133">Transmembrane helix</keyword>
<protein>
    <submittedName>
        <fullName evidence="2">Uncharacterized protein</fullName>
    </submittedName>
</protein>
<dbReference type="EMBL" id="WUAV01000005">
    <property type="protein sequence ID" value="KAF1751640.1"/>
    <property type="molecule type" value="Genomic_DNA"/>
</dbReference>
<dbReference type="Proteomes" id="UP000483820">
    <property type="component" value="Chromosome V"/>
</dbReference>
<feature type="transmembrane region" description="Helical" evidence="1">
    <location>
        <begin position="21"/>
        <end position="46"/>
    </location>
</feature>
<keyword evidence="1" id="KW-0812">Transmembrane</keyword>
<dbReference type="CTD" id="78776644"/>
<dbReference type="KEGG" id="crq:GCK72_018194"/>
<evidence type="ECO:0000313" key="2">
    <source>
        <dbReference type="EMBL" id="KAF1751640.1"/>
    </source>
</evidence>
<feature type="transmembrane region" description="Helical" evidence="1">
    <location>
        <begin position="97"/>
        <end position="113"/>
    </location>
</feature>
<dbReference type="RefSeq" id="XP_053581355.1">
    <property type="nucleotide sequence ID" value="XM_053732442.1"/>
</dbReference>